<reference evidence="1 2" key="1">
    <citation type="submission" date="2019-04" db="EMBL/GenBank/DDBJ databases">
        <title>The CDC panel for molecular diagnostics of ciprofloxacin resistance and its use for research and clinical development.</title>
        <authorList>
            <person name="Liu H."/>
            <person name="Tang K."/>
            <person name="Pham C."/>
            <person name="Schmerer M."/>
        </authorList>
    </citation>
    <scope>NUCLEOTIDE SEQUENCE [LARGE SCALE GENOMIC DNA]</scope>
    <source>
        <strain evidence="1 2">LRRBGS_0742</strain>
    </source>
</reference>
<dbReference type="AlphaFoldDB" id="A0AAX2TRE6"/>
<dbReference type="Proteomes" id="UP000307092">
    <property type="component" value="Unassembled WGS sequence"/>
</dbReference>
<accession>A0AAX2TRE6</accession>
<dbReference type="RefSeq" id="WP_050388714.1">
    <property type="nucleotide sequence ID" value="NZ_JAJQSL010000001.1"/>
</dbReference>
<name>A0AAX2TRE6_NEIGO</name>
<comment type="caution">
    <text evidence="1">The sequence shown here is derived from an EMBL/GenBank/DDBJ whole genome shotgun (WGS) entry which is preliminary data.</text>
</comment>
<sequence>MQAQGDVGRLGHGKIGVDNKRRIVAGLSLDGGAGNAVSDSDGMTCKCFLSFYDGKKMPPAVWRRLPKEY</sequence>
<protein>
    <submittedName>
        <fullName evidence="1">Uncharacterized protein</fullName>
    </submittedName>
</protein>
<evidence type="ECO:0000313" key="1">
    <source>
        <dbReference type="EMBL" id="TJX06011.1"/>
    </source>
</evidence>
<gene>
    <name evidence="1" type="ORF">E8M63_05075</name>
</gene>
<dbReference type="EMBL" id="SUQX01000006">
    <property type="protein sequence ID" value="TJX06011.1"/>
    <property type="molecule type" value="Genomic_DNA"/>
</dbReference>
<evidence type="ECO:0000313" key="2">
    <source>
        <dbReference type="Proteomes" id="UP000307092"/>
    </source>
</evidence>
<proteinExistence type="predicted"/>
<organism evidence="1 2">
    <name type="scientific">Neisseria gonorrhoeae</name>
    <dbReference type="NCBI Taxonomy" id="485"/>
    <lineage>
        <taxon>Bacteria</taxon>
        <taxon>Pseudomonadati</taxon>
        <taxon>Pseudomonadota</taxon>
        <taxon>Betaproteobacteria</taxon>
        <taxon>Neisseriales</taxon>
        <taxon>Neisseriaceae</taxon>
        <taxon>Neisseria</taxon>
    </lineage>
</organism>